<dbReference type="AlphaFoldDB" id="A0A0J8VGA9"/>
<evidence type="ECO:0000313" key="2">
    <source>
        <dbReference type="Proteomes" id="UP000240481"/>
    </source>
</evidence>
<evidence type="ECO:0000313" key="1">
    <source>
        <dbReference type="EMBL" id="PSW24942.1"/>
    </source>
</evidence>
<keyword evidence="2" id="KW-1185">Reference proteome</keyword>
<accession>A0A0J8VGA9</accession>
<dbReference type="Proteomes" id="UP000240481">
    <property type="component" value="Unassembled WGS sequence"/>
</dbReference>
<name>A0A0J8VGA9_9GAMM</name>
<dbReference type="EMBL" id="PYLZ01000004">
    <property type="protein sequence ID" value="PSW24942.1"/>
    <property type="molecule type" value="Genomic_DNA"/>
</dbReference>
<organism evidence="1 2">
    <name type="scientific">Photobacterium swingsii</name>
    <dbReference type="NCBI Taxonomy" id="680026"/>
    <lineage>
        <taxon>Bacteria</taxon>
        <taxon>Pseudomonadati</taxon>
        <taxon>Pseudomonadota</taxon>
        <taxon>Gammaproteobacteria</taxon>
        <taxon>Vibrionales</taxon>
        <taxon>Vibrionaceae</taxon>
        <taxon>Photobacterium</taxon>
    </lineage>
</organism>
<proteinExistence type="predicted"/>
<sequence>MSILNSWQEKYIYCVCISIKNQSLIHKNNDERRIKQTKRGKRLIKERVLNIFGENPVLSLIIQDYFIYSITVFGS</sequence>
<comment type="caution">
    <text evidence="1">The sequence shown here is derived from an EMBL/GenBank/DDBJ whole genome shotgun (WGS) entry which is preliminary data.</text>
</comment>
<protein>
    <submittedName>
        <fullName evidence="1">Uncharacterized protein</fullName>
    </submittedName>
</protein>
<gene>
    <name evidence="1" type="ORF">C9I94_09020</name>
</gene>
<reference evidence="1 2" key="1">
    <citation type="submission" date="2018-01" db="EMBL/GenBank/DDBJ databases">
        <title>Whole genome sequencing of Histamine producing bacteria.</title>
        <authorList>
            <person name="Butler K."/>
        </authorList>
    </citation>
    <scope>NUCLEOTIDE SEQUENCE [LARGE SCALE GENOMIC DNA]</scope>
    <source>
        <strain evidence="1 2">DSM 24669</strain>
    </source>
</reference>